<feature type="compositionally biased region" description="Basic residues" evidence="1">
    <location>
        <begin position="1"/>
        <end position="12"/>
    </location>
</feature>
<dbReference type="OrthoDB" id="848707at2759"/>
<accession>A0A7J0FFR3</accession>
<dbReference type="EMBL" id="BJWL01000012">
    <property type="protein sequence ID" value="GFY97518.1"/>
    <property type="molecule type" value="Genomic_DNA"/>
</dbReference>
<name>A0A7J0FFR3_9ERIC</name>
<dbReference type="Proteomes" id="UP000585474">
    <property type="component" value="Unassembled WGS sequence"/>
</dbReference>
<feature type="compositionally biased region" description="Basic and acidic residues" evidence="1">
    <location>
        <begin position="29"/>
        <end position="45"/>
    </location>
</feature>
<feature type="region of interest" description="Disordered" evidence="1">
    <location>
        <begin position="248"/>
        <end position="289"/>
    </location>
</feature>
<gene>
    <name evidence="2" type="ORF">Acr_12g0000590</name>
</gene>
<protein>
    <submittedName>
        <fullName evidence="2">Uncharacterized protein</fullName>
    </submittedName>
</protein>
<evidence type="ECO:0000313" key="2">
    <source>
        <dbReference type="EMBL" id="GFY97518.1"/>
    </source>
</evidence>
<feature type="region of interest" description="Disordered" evidence="1">
    <location>
        <begin position="1"/>
        <end position="48"/>
    </location>
</feature>
<proteinExistence type="predicted"/>
<keyword evidence="3" id="KW-1185">Reference proteome</keyword>
<sequence length="289" mass="32703">MAPKSSKSKKKSLAMVVSTPPIASGQKRKAQDDADKGKEKKKKGESSSTTAQECNILYFDEDASQESMKMDNLGWKSMTTMREEVYSNLVKHFYANASKKYQDESINTYVKGESISLDRSVIREILGIGYGGEVYIINLDDEIKWVPKAISVEYNEKTLKRMGYELQDNKWTPKPENKKGEASGSKEKSPSRSGSVGKTLISKIKGLETSILGVMAQMQESMQKLHVKVGNVSARLLLLEKKMQEMDKKMDLQKKGKENLEESESEEEKENEQDEQREEEAKHKGGRRK</sequence>
<feature type="compositionally biased region" description="Basic and acidic residues" evidence="1">
    <location>
        <begin position="248"/>
        <end position="260"/>
    </location>
</feature>
<reference evidence="2 3" key="1">
    <citation type="submission" date="2019-07" db="EMBL/GenBank/DDBJ databases">
        <title>De Novo Assembly of kiwifruit Actinidia rufa.</title>
        <authorList>
            <person name="Sugita-Konishi S."/>
            <person name="Sato K."/>
            <person name="Mori E."/>
            <person name="Abe Y."/>
            <person name="Kisaki G."/>
            <person name="Hamano K."/>
            <person name="Suezawa K."/>
            <person name="Otani M."/>
            <person name="Fukuda T."/>
            <person name="Manabe T."/>
            <person name="Gomi K."/>
            <person name="Tabuchi M."/>
            <person name="Akimitsu K."/>
            <person name="Kataoka I."/>
        </authorList>
    </citation>
    <scope>NUCLEOTIDE SEQUENCE [LARGE SCALE GENOMIC DNA]</scope>
    <source>
        <strain evidence="3">cv. Fuchu</strain>
    </source>
</reference>
<organism evidence="2 3">
    <name type="scientific">Actinidia rufa</name>
    <dbReference type="NCBI Taxonomy" id="165716"/>
    <lineage>
        <taxon>Eukaryota</taxon>
        <taxon>Viridiplantae</taxon>
        <taxon>Streptophyta</taxon>
        <taxon>Embryophyta</taxon>
        <taxon>Tracheophyta</taxon>
        <taxon>Spermatophyta</taxon>
        <taxon>Magnoliopsida</taxon>
        <taxon>eudicotyledons</taxon>
        <taxon>Gunneridae</taxon>
        <taxon>Pentapetalae</taxon>
        <taxon>asterids</taxon>
        <taxon>Ericales</taxon>
        <taxon>Actinidiaceae</taxon>
        <taxon>Actinidia</taxon>
    </lineage>
</organism>
<evidence type="ECO:0000313" key="3">
    <source>
        <dbReference type="Proteomes" id="UP000585474"/>
    </source>
</evidence>
<comment type="caution">
    <text evidence="2">The sequence shown here is derived from an EMBL/GenBank/DDBJ whole genome shotgun (WGS) entry which is preliminary data.</text>
</comment>
<feature type="region of interest" description="Disordered" evidence="1">
    <location>
        <begin position="169"/>
        <end position="197"/>
    </location>
</feature>
<dbReference type="AlphaFoldDB" id="A0A7J0FFR3"/>
<feature type="compositionally biased region" description="Acidic residues" evidence="1">
    <location>
        <begin position="261"/>
        <end position="278"/>
    </location>
</feature>
<feature type="compositionally biased region" description="Basic and acidic residues" evidence="1">
    <location>
        <begin position="169"/>
        <end position="190"/>
    </location>
</feature>
<evidence type="ECO:0000256" key="1">
    <source>
        <dbReference type="SAM" id="MobiDB-lite"/>
    </source>
</evidence>